<feature type="transmembrane region" description="Helical" evidence="9">
    <location>
        <begin position="255"/>
        <end position="281"/>
    </location>
</feature>
<name>A0A0B6WSP5_9BACT</name>
<dbReference type="Gene3D" id="1.20.1560.10">
    <property type="entry name" value="ABC transporter type 1, transmembrane domain"/>
    <property type="match status" value="1"/>
</dbReference>
<dbReference type="CDD" id="cd18544">
    <property type="entry name" value="ABC_6TM_TmrA_like"/>
    <property type="match status" value="1"/>
</dbReference>
<dbReference type="Pfam" id="PF00005">
    <property type="entry name" value="ABC_tran"/>
    <property type="match status" value="1"/>
</dbReference>
<dbReference type="InterPro" id="IPR027417">
    <property type="entry name" value="P-loop_NTPase"/>
</dbReference>
<evidence type="ECO:0000256" key="1">
    <source>
        <dbReference type="ARBA" id="ARBA00004651"/>
    </source>
</evidence>
<dbReference type="STRING" id="454194.PYK22_00246"/>
<dbReference type="InterPro" id="IPR003439">
    <property type="entry name" value="ABC_transporter-like_ATP-bd"/>
</dbReference>
<keyword evidence="5" id="KW-0547">Nucleotide-binding</keyword>
<reference evidence="12 13" key="1">
    <citation type="submission" date="2013-12" db="EMBL/GenBank/DDBJ databases">
        <authorList>
            <person name="Stott M."/>
        </authorList>
    </citation>
    <scope>NUCLEOTIDE SEQUENCE [LARGE SCALE GENOMIC DNA]</scope>
    <source>
        <strain evidence="12 13">K22</strain>
    </source>
</reference>
<dbReference type="RefSeq" id="WP_041973346.1">
    <property type="nucleotide sequence ID" value="NZ_CBXV010000001.1"/>
</dbReference>
<keyword evidence="6" id="KW-0067">ATP-binding</keyword>
<sequence>MATAVKQFHEEEAIGKTYDWQIARRLLRYLRPYARTLVPALLLTLILNALRILQPKFTQYAIDWYIVPHRLGGLRWLALAFLGVLLLTFILSYVQTVLLETVGQRVMYDLRSELYTKLQRQDVAYYDKTPVGRIMTRLTSDVDALNELFTSGVIDVLGDLVMIVAIAALMFWMDWRLTLVTLLTVPMLFSVTMWFRRHARRGYDRVRTRLARINAFLQEHLSGAQIVQLFNREEKARAQFHELNDDYRRANIETIFYYAIFFPLVDLIGAIGTALIIWYGGWRVMQSAPFTQTLSLGALVAFIQYLQQLFQPIRDISDKYNVLQAAVVASHRIFRTLDQPISITPPTVARKSGRARGKIEFERVWFAYNDEEWVLRDVSFTIEPGQSVAIVGHTGSGKTTITNLLMRFYDVQRGRILLDGVDVRDWDLRSLRQNFAVVLQDVFLFSGTIESNIRLGRDDITEERVRWAAREVQADRFIERLPGGYKAEVRERGAGLSVGQKQLISFARALAFDPAILILDEATSSIDTETEQLIQKAIERVMRDRTSLVIAHRLSTIQNADRIIVLHHGQIREQGTHQELLARRGLYWRLYRLQYSDRTMHAELKDALT</sequence>
<dbReference type="Gene3D" id="3.40.50.300">
    <property type="entry name" value="P-loop containing nucleotide triphosphate hydrolases"/>
    <property type="match status" value="1"/>
</dbReference>
<dbReference type="SUPFAM" id="SSF90123">
    <property type="entry name" value="ABC transporter transmembrane region"/>
    <property type="match status" value="1"/>
</dbReference>
<feature type="transmembrane region" description="Helical" evidence="9">
    <location>
        <begin position="148"/>
        <end position="171"/>
    </location>
</feature>
<keyword evidence="4 9" id="KW-0812">Transmembrane</keyword>
<evidence type="ECO:0000256" key="7">
    <source>
        <dbReference type="ARBA" id="ARBA00022989"/>
    </source>
</evidence>
<dbReference type="SMART" id="SM00382">
    <property type="entry name" value="AAA"/>
    <property type="match status" value="1"/>
</dbReference>
<evidence type="ECO:0000256" key="2">
    <source>
        <dbReference type="ARBA" id="ARBA00022448"/>
    </source>
</evidence>
<keyword evidence="2" id="KW-0813">Transport</keyword>
<accession>A0A0B6WSP5</accession>
<dbReference type="SUPFAM" id="SSF52540">
    <property type="entry name" value="P-loop containing nucleoside triphosphate hydrolases"/>
    <property type="match status" value="1"/>
</dbReference>
<evidence type="ECO:0000256" key="8">
    <source>
        <dbReference type="ARBA" id="ARBA00023136"/>
    </source>
</evidence>
<feature type="transmembrane region" description="Helical" evidence="9">
    <location>
        <begin position="177"/>
        <end position="195"/>
    </location>
</feature>
<dbReference type="GO" id="GO:0015421">
    <property type="term" value="F:ABC-type oligopeptide transporter activity"/>
    <property type="evidence" value="ECO:0007669"/>
    <property type="project" value="TreeGrafter"/>
</dbReference>
<organism evidence="12 13">
    <name type="scientific">Pyrinomonas methylaliphatogenes</name>
    <dbReference type="NCBI Taxonomy" id="454194"/>
    <lineage>
        <taxon>Bacteria</taxon>
        <taxon>Pseudomonadati</taxon>
        <taxon>Acidobacteriota</taxon>
        <taxon>Blastocatellia</taxon>
        <taxon>Blastocatellales</taxon>
        <taxon>Pyrinomonadaceae</taxon>
        <taxon>Pyrinomonas</taxon>
    </lineage>
</organism>
<dbReference type="EMBL" id="CBXV010000001">
    <property type="protein sequence ID" value="CDM64253.1"/>
    <property type="molecule type" value="Genomic_DNA"/>
</dbReference>
<dbReference type="GO" id="GO:0005524">
    <property type="term" value="F:ATP binding"/>
    <property type="evidence" value="ECO:0007669"/>
    <property type="project" value="UniProtKB-KW"/>
</dbReference>
<evidence type="ECO:0000259" key="11">
    <source>
        <dbReference type="PROSITE" id="PS50929"/>
    </source>
</evidence>
<dbReference type="Pfam" id="PF00664">
    <property type="entry name" value="ABC_membrane"/>
    <property type="match status" value="1"/>
</dbReference>
<dbReference type="InterPro" id="IPR003593">
    <property type="entry name" value="AAA+_ATPase"/>
</dbReference>
<feature type="domain" description="ABC transporter" evidence="10">
    <location>
        <begin position="359"/>
        <end position="593"/>
    </location>
</feature>
<evidence type="ECO:0000256" key="9">
    <source>
        <dbReference type="SAM" id="Phobius"/>
    </source>
</evidence>
<dbReference type="PROSITE" id="PS50893">
    <property type="entry name" value="ABC_TRANSPORTER_2"/>
    <property type="match status" value="1"/>
</dbReference>
<dbReference type="OrthoDB" id="9762778at2"/>
<evidence type="ECO:0000256" key="4">
    <source>
        <dbReference type="ARBA" id="ARBA00022692"/>
    </source>
</evidence>
<dbReference type="InterPro" id="IPR017871">
    <property type="entry name" value="ABC_transporter-like_CS"/>
</dbReference>
<proteinExistence type="predicted"/>
<dbReference type="PROSITE" id="PS50929">
    <property type="entry name" value="ABC_TM1F"/>
    <property type="match status" value="1"/>
</dbReference>
<dbReference type="PROSITE" id="PS00211">
    <property type="entry name" value="ABC_TRANSPORTER_1"/>
    <property type="match status" value="1"/>
</dbReference>
<dbReference type="CDD" id="cd03254">
    <property type="entry name" value="ABCC_Glucan_exporter_like"/>
    <property type="match status" value="1"/>
</dbReference>
<dbReference type="FunFam" id="1.20.1560.10:FF:000011">
    <property type="entry name" value="Multidrug ABC transporter ATP-binding protein"/>
    <property type="match status" value="1"/>
</dbReference>
<dbReference type="PANTHER" id="PTHR43394">
    <property type="entry name" value="ATP-DEPENDENT PERMEASE MDL1, MITOCHONDRIAL"/>
    <property type="match status" value="1"/>
</dbReference>
<dbReference type="FunFam" id="3.40.50.300:FF:000287">
    <property type="entry name" value="Multidrug ABC transporter ATP-binding protein"/>
    <property type="match status" value="1"/>
</dbReference>
<evidence type="ECO:0000256" key="5">
    <source>
        <dbReference type="ARBA" id="ARBA00022741"/>
    </source>
</evidence>
<feature type="transmembrane region" description="Helical" evidence="9">
    <location>
        <begin position="73"/>
        <end position="94"/>
    </location>
</feature>
<gene>
    <name evidence="12" type="ORF">PYK22_00246</name>
</gene>
<feature type="transmembrane region" description="Helical" evidence="9">
    <location>
        <begin position="33"/>
        <end position="53"/>
    </location>
</feature>
<comment type="subcellular location">
    <subcellularLocation>
        <location evidence="1">Cell membrane</location>
        <topology evidence="1">Multi-pass membrane protein</topology>
    </subcellularLocation>
</comment>
<dbReference type="PANTHER" id="PTHR43394:SF1">
    <property type="entry name" value="ATP-BINDING CASSETTE SUB-FAMILY B MEMBER 10, MITOCHONDRIAL"/>
    <property type="match status" value="1"/>
</dbReference>
<dbReference type="Proteomes" id="UP000031518">
    <property type="component" value="Unassembled WGS sequence"/>
</dbReference>
<feature type="domain" description="ABC transmembrane type-1" evidence="11">
    <location>
        <begin position="40"/>
        <end position="325"/>
    </location>
</feature>
<evidence type="ECO:0000256" key="6">
    <source>
        <dbReference type="ARBA" id="ARBA00022840"/>
    </source>
</evidence>
<dbReference type="GO" id="GO:0016887">
    <property type="term" value="F:ATP hydrolysis activity"/>
    <property type="evidence" value="ECO:0007669"/>
    <property type="project" value="InterPro"/>
</dbReference>
<keyword evidence="8 9" id="KW-0472">Membrane</keyword>
<dbReference type="InterPro" id="IPR011527">
    <property type="entry name" value="ABC1_TM_dom"/>
</dbReference>
<keyword evidence="7 9" id="KW-1133">Transmembrane helix</keyword>
<evidence type="ECO:0000313" key="12">
    <source>
        <dbReference type="EMBL" id="CDM64253.1"/>
    </source>
</evidence>
<dbReference type="InterPro" id="IPR036640">
    <property type="entry name" value="ABC1_TM_sf"/>
</dbReference>
<keyword evidence="13" id="KW-1185">Reference proteome</keyword>
<dbReference type="GO" id="GO:0005886">
    <property type="term" value="C:plasma membrane"/>
    <property type="evidence" value="ECO:0007669"/>
    <property type="project" value="UniProtKB-SubCell"/>
</dbReference>
<reference evidence="12 13" key="2">
    <citation type="submission" date="2015-01" db="EMBL/GenBank/DDBJ databases">
        <title>Complete genome sequence of Pyrinomonas methylaliphatogenes type strain K22T.</title>
        <authorList>
            <person name="Lee K.C.Y."/>
            <person name="Power J.F."/>
            <person name="Dunfield P.F."/>
            <person name="Morgan X.C."/>
            <person name="Huttenhower C."/>
            <person name="Stott M.B."/>
        </authorList>
    </citation>
    <scope>NUCLEOTIDE SEQUENCE [LARGE SCALE GENOMIC DNA]</scope>
    <source>
        <strain evidence="12 13">K22</strain>
    </source>
</reference>
<protein>
    <submittedName>
        <fullName evidence="12">ABC-type multidrug transport system, ATPase and permease component</fullName>
    </submittedName>
</protein>
<keyword evidence="3" id="KW-1003">Cell membrane</keyword>
<dbReference type="AlphaFoldDB" id="A0A0B6WSP5"/>
<evidence type="ECO:0000259" key="10">
    <source>
        <dbReference type="PROSITE" id="PS50893"/>
    </source>
</evidence>
<evidence type="ECO:0000256" key="3">
    <source>
        <dbReference type="ARBA" id="ARBA00022475"/>
    </source>
</evidence>
<dbReference type="InterPro" id="IPR039421">
    <property type="entry name" value="Type_1_exporter"/>
</dbReference>
<evidence type="ECO:0000313" key="13">
    <source>
        <dbReference type="Proteomes" id="UP000031518"/>
    </source>
</evidence>